<dbReference type="Pfam" id="PF00775">
    <property type="entry name" value="Dioxygenase_C"/>
    <property type="match status" value="1"/>
</dbReference>
<dbReference type="InterPro" id="IPR006311">
    <property type="entry name" value="TAT_signal"/>
</dbReference>
<sequence length="218" mass="23450">MPEDAQDQAQDQQDSGISRKSFIVAAGLGALAVPAAVTAVNSATAEAGVKPQWLELTPKCTDGDSSPTPPQTEGPYFSPGSPERSDISTGQAGTKLIVSGIVYNQACQPVAHALLDFWQADNAGNYDNVGYTFRGHQYSDAQGRYSLTTIVPGLYPGRTRHIHVKVQAPNRPILTTQLYFPNEPRNNTDTIFDRRLLMTMGTGPNGVRTGTIDFVIQA</sequence>
<dbReference type="Proteomes" id="UP000323380">
    <property type="component" value="Unassembled WGS sequence"/>
</dbReference>
<keyword evidence="7" id="KW-1185">Reference proteome</keyword>
<reference evidence="6 7" key="1">
    <citation type="submission" date="2019-08" db="EMBL/GenBank/DDBJ databases">
        <title>Actinomadura sp. nov. CYP1-5 isolated from mountain soil.</title>
        <authorList>
            <person name="Songsumanus A."/>
            <person name="Kuncharoen N."/>
            <person name="Kudo T."/>
            <person name="Yuki M."/>
            <person name="Igarashi Y."/>
            <person name="Tanasupawat S."/>
        </authorList>
    </citation>
    <scope>NUCLEOTIDE SEQUENCE [LARGE SCALE GENOMIC DNA]</scope>
    <source>
        <strain evidence="6 7">JCM 14158</strain>
    </source>
</reference>
<dbReference type="Gene3D" id="2.60.130.10">
    <property type="entry name" value="Aromatic compound dioxygenase"/>
    <property type="match status" value="1"/>
</dbReference>
<dbReference type="GO" id="GO:0016702">
    <property type="term" value="F:oxidoreductase activity, acting on single donors with incorporation of molecular oxygen, incorporation of two atoms of oxygen"/>
    <property type="evidence" value="ECO:0007669"/>
    <property type="project" value="InterPro"/>
</dbReference>
<evidence type="ECO:0000256" key="3">
    <source>
        <dbReference type="ARBA" id="ARBA00023002"/>
    </source>
</evidence>
<evidence type="ECO:0000259" key="5">
    <source>
        <dbReference type="Pfam" id="PF00775"/>
    </source>
</evidence>
<comment type="similarity">
    <text evidence="1">Belongs to the intradiol ring-cleavage dioxygenase family.</text>
</comment>
<accession>A0A5D0ND23</accession>
<evidence type="ECO:0000313" key="6">
    <source>
        <dbReference type="EMBL" id="TYB42242.1"/>
    </source>
</evidence>
<dbReference type="GO" id="GO:0008199">
    <property type="term" value="F:ferric iron binding"/>
    <property type="evidence" value="ECO:0007669"/>
    <property type="project" value="InterPro"/>
</dbReference>
<gene>
    <name evidence="6" type="ORF">FXF69_30945</name>
</gene>
<evidence type="ECO:0000313" key="7">
    <source>
        <dbReference type="Proteomes" id="UP000323380"/>
    </source>
</evidence>
<dbReference type="InterPro" id="IPR000627">
    <property type="entry name" value="Intradiol_dOase_C"/>
</dbReference>
<dbReference type="AlphaFoldDB" id="A0A5D0ND23"/>
<dbReference type="PANTHER" id="PTHR33711:SF11">
    <property type="entry name" value="DIOXYGENASE"/>
    <property type="match status" value="1"/>
</dbReference>
<keyword evidence="3" id="KW-0560">Oxidoreductase</keyword>
<evidence type="ECO:0000256" key="4">
    <source>
        <dbReference type="SAM" id="MobiDB-lite"/>
    </source>
</evidence>
<dbReference type="InterPro" id="IPR015889">
    <property type="entry name" value="Intradiol_dOase_core"/>
</dbReference>
<comment type="caution">
    <text evidence="6">The sequence shown here is derived from an EMBL/GenBank/DDBJ whole genome shotgun (WGS) entry which is preliminary data.</text>
</comment>
<evidence type="ECO:0000256" key="1">
    <source>
        <dbReference type="ARBA" id="ARBA00007825"/>
    </source>
</evidence>
<dbReference type="CDD" id="cd00421">
    <property type="entry name" value="intradiol_dioxygenase"/>
    <property type="match status" value="1"/>
</dbReference>
<dbReference type="EMBL" id="VSFG01000008">
    <property type="protein sequence ID" value="TYB42242.1"/>
    <property type="molecule type" value="Genomic_DNA"/>
</dbReference>
<name>A0A5D0ND23_9ACTN</name>
<keyword evidence="2 6" id="KW-0223">Dioxygenase</keyword>
<dbReference type="PANTHER" id="PTHR33711">
    <property type="entry name" value="DIOXYGENASE, PUTATIVE (AFU_ORTHOLOGUE AFUA_2G02910)-RELATED"/>
    <property type="match status" value="1"/>
</dbReference>
<dbReference type="InterPro" id="IPR050770">
    <property type="entry name" value="Intradiol_RC_Dioxygenase"/>
</dbReference>
<dbReference type="PROSITE" id="PS51318">
    <property type="entry name" value="TAT"/>
    <property type="match status" value="1"/>
</dbReference>
<dbReference type="SUPFAM" id="SSF49482">
    <property type="entry name" value="Aromatic compound dioxygenase"/>
    <property type="match status" value="1"/>
</dbReference>
<dbReference type="RefSeq" id="WP_067888264.1">
    <property type="nucleotide sequence ID" value="NZ_VSFG01000008.1"/>
</dbReference>
<proteinExistence type="inferred from homology"/>
<organism evidence="6 7">
    <name type="scientific">Actinomadura chibensis</name>
    <dbReference type="NCBI Taxonomy" id="392828"/>
    <lineage>
        <taxon>Bacteria</taxon>
        <taxon>Bacillati</taxon>
        <taxon>Actinomycetota</taxon>
        <taxon>Actinomycetes</taxon>
        <taxon>Streptosporangiales</taxon>
        <taxon>Thermomonosporaceae</taxon>
        <taxon>Actinomadura</taxon>
    </lineage>
</organism>
<feature type="domain" description="Intradiol ring-cleavage dioxygenases" evidence="5">
    <location>
        <begin position="73"/>
        <end position="187"/>
    </location>
</feature>
<feature type="region of interest" description="Disordered" evidence="4">
    <location>
        <begin position="56"/>
        <end position="90"/>
    </location>
</feature>
<protein>
    <submittedName>
        <fullName evidence="6">Dioxygenase</fullName>
    </submittedName>
</protein>
<dbReference type="STRING" id="1220554.GCA_001552135_02003"/>
<evidence type="ECO:0000256" key="2">
    <source>
        <dbReference type="ARBA" id="ARBA00022964"/>
    </source>
</evidence>